<keyword evidence="4" id="KW-1185">Reference proteome</keyword>
<reference evidence="4 5" key="1">
    <citation type="submission" date="2018-08" db="EMBL/GenBank/DDBJ databases">
        <title>A genome reference for cultivated species of the human gut microbiota.</title>
        <authorList>
            <person name="Zou Y."/>
            <person name="Xue W."/>
            <person name="Luo G."/>
        </authorList>
    </citation>
    <scope>NUCLEOTIDE SEQUENCE [LARGE SCALE GENOMIC DNA]</scope>
    <source>
        <strain evidence="3 5">AF24-16AC</strain>
        <strain evidence="2 4">TF10-3AC</strain>
    </source>
</reference>
<dbReference type="Gene3D" id="2.130.10.10">
    <property type="entry name" value="YVTN repeat-like/Quinoprotein amine dehydrogenase"/>
    <property type="match status" value="1"/>
</dbReference>
<dbReference type="Proteomes" id="UP000260862">
    <property type="component" value="Unassembled WGS sequence"/>
</dbReference>
<dbReference type="Pfam" id="PF16819">
    <property type="entry name" value="DUF5074"/>
    <property type="match status" value="1"/>
</dbReference>
<evidence type="ECO:0000256" key="1">
    <source>
        <dbReference type="SAM" id="SignalP"/>
    </source>
</evidence>
<dbReference type="RefSeq" id="WP_117672392.1">
    <property type="nucleotide sequence ID" value="NZ_CABOGR010000012.1"/>
</dbReference>
<proteinExistence type="predicted"/>
<dbReference type="PANTHER" id="PTHR47197">
    <property type="entry name" value="PROTEIN NIRF"/>
    <property type="match status" value="1"/>
</dbReference>
<dbReference type="Proteomes" id="UP000285750">
    <property type="component" value="Unassembled WGS sequence"/>
</dbReference>
<dbReference type="AlphaFoldDB" id="A0A3E4N2J6"/>
<name>A0A3E4N2J6_9BACT</name>
<comment type="caution">
    <text evidence="2">The sequence shown here is derived from an EMBL/GenBank/DDBJ whole genome shotgun (WGS) entry which is preliminary data.</text>
</comment>
<sequence>MKKNWLYSILMAIPLMSGLTACNNEDDPNPNPNPNPEPTTTYGAYIVNTGNWGANDGSIQWFDMEKQTVSGDLYQAQNGKGIGDVQDLCVYGSKMYAIGSTSSKIEVLDLSGKLLKSIPMKTTDDQPMEPRCAIGAEGFVFVTAYDGTVSKLDTLNLNVVGKVAVGAYPEALTYAKGKLYVNISGYGAGDKVAVVNASSLTKEKEITVMLNPAYQCLTGADGYVYVVSQGNYAGSDKIPEEQWIYQTLQRIDPATDEVEKLCNATYIANKGDKMYILYAEYYLPDTHRCFVYDLKTKKETPFVDLSTIPSPQFIAVDPVSEDVYIGNRNSGALDDVYIYSKDGQFKKKIETGNYTTNIRFLAE</sequence>
<dbReference type="PANTHER" id="PTHR47197:SF3">
    <property type="entry name" value="DIHYDRO-HEME D1 DEHYDROGENASE"/>
    <property type="match status" value="1"/>
</dbReference>
<dbReference type="EMBL" id="QRUY01000030">
    <property type="protein sequence ID" value="RGS05164.1"/>
    <property type="molecule type" value="Genomic_DNA"/>
</dbReference>
<evidence type="ECO:0000313" key="4">
    <source>
        <dbReference type="Proteomes" id="UP000260862"/>
    </source>
</evidence>
<dbReference type="SUPFAM" id="SSF50998">
    <property type="entry name" value="Quinoprotein alcohol dehydrogenase-like"/>
    <property type="match status" value="1"/>
</dbReference>
<evidence type="ECO:0000313" key="3">
    <source>
        <dbReference type="EMBL" id="RGS05164.1"/>
    </source>
</evidence>
<dbReference type="InterPro" id="IPR031815">
    <property type="entry name" value="DUF5074"/>
</dbReference>
<dbReference type="InterPro" id="IPR015943">
    <property type="entry name" value="WD40/YVTN_repeat-like_dom_sf"/>
</dbReference>
<dbReference type="PROSITE" id="PS51257">
    <property type="entry name" value="PROKAR_LIPOPROTEIN"/>
    <property type="match status" value="1"/>
</dbReference>
<feature type="chain" id="PRO_5041810519" description="YncE family protein" evidence="1">
    <location>
        <begin position="22"/>
        <end position="363"/>
    </location>
</feature>
<feature type="signal peptide" evidence="1">
    <location>
        <begin position="1"/>
        <end position="21"/>
    </location>
</feature>
<organism evidence="2 4">
    <name type="scientific">Phocaeicola plebeius</name>
    <dbReference type="NCBI Taxonomy" id="310297"/>
    <lineage>
        <taxon>Bacteria</taxon>
        <taxon>Pseudomonadati</taxon>
        <taxon>Bacteroidota</taxon>
        <taxon>Bacteroidia</taxon>
        <taxon>Bacteroidales</taxon>
        <taxon>Bacteroidaceae</taxon>
        <taxon>Phocaeicola</taxon>
    </lineage>
</organism>
<evidence type="ECO:0000313" key="5">
    <source>
        <dbReference type="Proteomes" id="UP000285750"/>
    </source>
</evidence>
<evidence type="ECO:0000313" key="2">
    <source>
        <dbReference type="EMBL" id="RGK56153.1"/>
    </source>
</evidence>
<accession>A0A3E4N2J6</accession>
<evidence type="ECO:0008006" key="6">
    <source>
        <dbReference type="Google" id="ProtNLM"/>
    </source>
</evidence>
<gene>
    <name evidence="3" type="ORF">DWY14_12310</name>
    <name evidence="2" type="ORF">DXD04_07875</name>
</gene>
<protein>
    <recommendedName>
        <fullName evidence="6">YncE family protein</fullName>
    </recommendedName>
</protein>
<keyword evidence="1" id="KW-0732">Signal</keyword>
<dbReference type="InterPro" id="IPR051200">
    <property type="entry name" value="Host-pathogen_enzymatic-act"/>
</dbReference>
<dbReference type="InterPro" id="IPR011047">
    <property type="entry name" value="Quinoprotein_ADH-like_sf"/>
</dbReference>
<dbReference type="EMBL" id="QSQT01000012">
    <property type="protein sequence ID" value="RGK56153.1"/>
    <property type="molecule type" value="Genomic_DNA"/>
</dbReference>